<dbReference type="EMBL" id="CP017754">
    <property type="protein sequence ID" value="AOZ05897.1"/>
    <property type="molecule type" value="Genomic_DNA"/>
</dbReference>
<organism evidence="2 3">
    <name type="scientific">Cupriavidus malaysiensis</name>
    <dbReference type="NCBI Taxonomy" id="367825"/>
    <lineage>
        <taxon>Bacteria</taxon>
        <taxon>Pseudomonadati</taxon>
        <taxon>Pseudomonadota</taxon>
        <taxon>Betaproteobacteria</taxon>
        <taxon>Burkholderiales</taxon>
        <taxon>Burkholderiaceae</taxon>
        <taxon>Cupriavidus</taxon>
    </lineage>
</organism>
<reference evidence="2 3" key="1">
    <citation type="submission" date="2016-10" db="EMBL/GenBank/DDBJ databases">
        <title>Complete genome sequences of three Cupriavidus strains isolated from various Malaysian environments.</title>
        <authorList>
            <person name="Abdullah A.A.-A."/>
            <person name="Shafie N.A.H."/>
            <person name="Lau N.S."/>
        </authorList>
    </citation>
    <scope>NUCLEOTIDE SEQUENCE [LARGE SCALE GENOMIC DNA]</scope>
    <source>
        <strain evidence="2 3">USMAA1020</strain>
    </source>
</reference>
<dbReference type="Proteomes" id="UP000177515">
    <property type="component" value="Chromosome 1"/>
</dbReference>
<evidence type="ECO:0000259" key="1">
    <source>
        <dbReference type="Pfam" id="PF18847"/>
    </source>
</evidence>
<protein>
    <recommendedName>
        <fullName evidence="1">Large polyvalent protein associated domain-containing protein</fullName>
    </recommendedName>
</protein>
<accession>A0ABN4TFM6</accession>
<name>A0ABN4TFM6_9BURK</name>
<keyword evidence="3" id="KW-1185">Reference proteome</keyword>
<dbReference type="Pfam" id="PF18847">
    <property type="entry name" value="LPD29"/>
    <property type="match status" value="1"/>
</dbReference>
<sequence length="173" mass="19567">MIHLSRNETLALVRKALREAFPETSFTLQPSRSKITEHGCDKTVFVKWTDGPNSSQVFEVIARFEDRKQVWDQPKPWDDNAKVHHLLDGHAVRFDLSRFGYKRELSQGSWDVMVANGRLNPTLYTTEAAQGAPSTQRVKHVGKGTWERQELLDLAAAAMAANGPAPTRIRARM</sequence>
<gene>
    <name evidence="2" type="ORF">BKK80_08735</name>
</gene>
<evidence type="ECO:0000313" key="3">
    <source>
        <dbReference type="Proteomes" id="UP000177515"/>
    </source>
</evidence>
<evidence type="ECO:0000313" key="2">
    <source>
        <dbReference type="EMBL" id="AOZ05897.1"/>
    </source>
</evidence>
<proteinExistence type="predicted"/>
<dbReference type="RefSeq" id="WP_071069001.1">
    <property type="nucleotide sequence ID" value="NZ_CP017754.1"/>
</dbReference>
<feature type="domain" description="Large polyvalent protein associated" evidence="1">
    <location>
        <begin position="5"/>
        <end position="67"/>
    </location>
</feature>
<dbReference type="InterPro" id="IPR041311">
    <property type="entry name" value="LPD29"/>
</dbReference>